<reference evidence="7 8" key="1">
    <citation type="submission" date="2018-12" db="EMBL/GenBank/DDBJ databases">
        <title>Dyella dinghuensis sp. nov. DHOA06 and Dyella choica sp. nov. 4M-K27, isolated from forest soil.</title>
        <authorList>
            <person name="Qiu L.-H."/>
            <person name="Gao Z.-H."/>
        </authorList>
    </citation>
    <scope>NUCLEOTIDE SEQUENCE [LARGE SCALE GENOMIC DNA]</scope>
    <source>
        <strain evidence="7 8">4M-K27</strain>
    </source>
</reference>
<evidence type="ECO:0000256" key="1">
    <source>
        <dbReference type="ARBA" id="ARBA00011063"/>
    </source>
</evidence>
<dbReference type="SUPFAM" id="SSF52788">
    <property type="entry name" value="Phosphotyrosine protein phosphatases I"/>
    <property type="match status" value="1"/>
</dbReference>
<evidence type="ECO:0000256" key="4">
    <source>
        <dbReference type="ARBA" id="ARBA00022912"/>
    </source>
</evidence>
<proteinExistence type="inferred from homology"/>
<feature type="active site" description="Proton donor" evidence="5">
    <location>
        <position position="127"/>
    </location>
</feature>
<dbReference type="CDD" id="cd16343">
    <property type="entry name" value="LMWPTP"/>
    <property type="match status" value="1"/>
</dbReference>
<keyword evidence="3" id="KW-0378">Hydrolase</keyword>
<comment type="caution">
    <text evidence="7">The sequence shown here is derived from an EMBL/GenBank/DDBJ whole genome shotgun (WGS) entry which is preliminary data.</text>
</comment>
<dbReference type="SMART" id="SM00226">
    <property type="entry name" value="LMWPc"/>
    <property type="match status" value="1"/>
</dbReference>
<dbReference type="AlphaFoldDB" id="A0A3S0RXD9"/>
<keyword evidence="4" id="KW-0904">Protein phosphatase</keyword>
<evidence type="ECO:0000256" key="5">
    <source>
        <dbReference type="PIRSR" id="PIRSR617867-1"/>
    </source>
</evidence>
<protein>
    <recommendedName>
        <fullName evidence="2">protein-tyrosine-phosphatase</fullName>
        <ecNumber evidence="2">3.1.3.48</ecNumber>
    </recommendedName>
</protein>
<evidence type="ECO:0000259" key="6">
    <source>
        <dbReference type="SMART" id="SM00226"/>
    </source>
</evidence>
<feature type="active site" description="Nucleophile" evidence="5">
    <location>
        <position position="12"/>
    </location>
</feature>
<comment type="similarity">
    <text evidence="1">Belongs to the low molecular weight phosphotyrosine protein phosphatase family.</text>
</comment>
<dbReference type="PANTHER" id="PTHR11717">
    <property type="entry name" value="LOW MOLECULAR WEIGHT PROTEIN TYROSINE PHOSPHATASE"/>
    <property type="match status" value="1"/>
</dbReference>
<dbReference type="PANTHER" id="PTHR11717:SF7">
    <property type="entry name" value="LOW MOLECULAR WEIGHT PHOSPHOTYROSINE PROTEIN PHOSPHATASE"/>
    <property type="match status" value="1"/>
</dbReference>
<dbReference type="EC" id="3.1.3.48" evidence="2"/>
<organism evidence="7 8">
    <name type="scientific">Dyella choica</name>
    <dbReference type="NCBI Taxonomy" id="1927959"/>
    <lineage>
        <taxon>Bacteria</taxon>
        <taxon>Pseudomonadati</taxon>
        <taxon>Pseudomonadota</taxon>
        <taxon>Gammaproteobacteria</taxon>
        <taxon>Lysobacterales</taxon>
        <taxon>Rhodanobacteraceae</taxon>
        <taxon>Dyella</taxon>
    </lineage>
</organism>
<dbReference type="Gene3D" id="3.40.50.2300">
    <property type="match status" value="1"/>
</dbReference>
<dbReference type="OrthoDB" id="9784339at2"/>
<gene>
    <name evidence="7" type="ORF">EKH80_20610</name>
</gene>
<dbReference type="InterPro" id="IPR050438">
    <property type="entry name" value="LMW_PTPase"/>
</dbReference>
<evidence type="ECO:0000256" key="3">
    <source>
        <dbReference type="ARBA" id="ARBA00022801"/>
    </source>
</evidence>
<keyword evidence="8" id="KW-1185">Reference proteome</keyword>
<dbReference type="Proteomes" id="UP000274358">
    <property type="component" value="Unassembled WGS sequence"/>
</dbReference>
<dbReference type="EMBL" id="RYYV01000023">
    <property type="protein sequence ID" value="RUL70464.1"/>
    <property type="molecule type" value="Genomic_DNA"/>
</dbReference>
<accession>A0A3S0RXD9</accession>
<name>A0A3S0RXD9_9GAMM</name>
<dbReference type="InterPro" id="IPR036196">
    <property type="entry name" value="Ptyr_pPase_sf"/>
</dbReference>
<dbReference type="InterPro" id="IPR017867">
    <property type="entry name" value="Tyr_phospatase_low_mol_wt"/>
</dbReference>
<dbReference type="InterPro" id="IPR023485">
    <property type="entry name" value="Ptyr_pPase"/>
</dbReference>
<dbReference type="GO" id="GO:0004725">
    <property type="term" value="F:protein tyrosine phosphatase activity"/>
    <property type="evidence" value="ECO:0007669"/>
    <property type="project" value="UniProtKB-EC"/>
</dbReference>
<evidence type="ECO:0000313" key="8">
    <source>
        <dbReference type="Proteomes" id="UP000274358"/>
    </source>
</evidence>
<evidence type="ECO:0000313" key="7">
    <source>
        <dbReference type="EMBL" id="RUL70464.1"/>
    </source>
</evidence>
<dbReference type="Pfam" id="PF01451">
    <property type="entry name" value="LMWPc"/>
    <property type="match status" value="1"/>
</dbReference>
<sequence>MKKMNKSLLFVCLGNICRSPLVEAVARKHLAAAGFDIDVASCGTGGWHAGEQADPRMRAAAAKAGYDLEPHRARQLSAGDFKRYDLLLAMDSNNLRDMQSTAAGEAHDRLALFLDWSGAAPPRDFPDPYYEPLAAFTQSVALAERGVLGLIQRLREGGTTTRMA</sequence>
<feature type="active site" evidence="5">
    <location>
        <position position="18"/>
    </location>
</feature>
<dbReference type="PRINTS" id="PR00719">
    <property type="entry name" value="LMWPTPASE"/>
</dbReference>
<evidence type="ECO:0000256" key="2">
    <source>
        <dbReference type="ARBA" id="ARBA00013064"/>
    </source>
</evidence>
<feature type="domain" description="Phosphotyrosine protein phosphatase I" evidence="6">
    <location>
        <begin position="6"/>
        <end position="153"/>
    </location>
</feature>